<dbReference type="AlphaFoldDB" id="A0A1I0YBX7"/>
<proteinExistence type="predicted"/>
<dbReference type="EMBL" id="FOJX01000011">
    <property type="protein sequence ID" value="SFB10869.1"/>
    <property type="molecule type" value="Genomic_DNA"/>
</dbReference>
<name>A0A1I0YBX7_SELRU</name>
<reference evidence="1 2" key="1">
    <citation type="submission" date="2016-10" db="EMBL/GenBank/DDBJ databases">
        <authorList>
            <person name="de Groot N.N."/>
        </authorList>
    </citation>
    <scope>NUCLEOTIDE SEQUENCE [LARGE SCALE GENOMIC DNA]</scope>
    <source>
        <strain evidence="1 2">L14</strain>
    </source>
</reference>
<evidence type="ECO:0000313" key="1">
    <source>
        <dbReference type="EMBL" id="SFB10869.1"/>
    </source>
</evidence>
<organism evidence="1 2">
    <name type="scientific">Selenomonas ruminantium</name>
    <dbReference type="NCBI Taxonomy" id="971"/>
    <lineage>
        <taxon>Bacteria</taxon>
        <taxon>Bacillati</taxon>
        <taxon>Bacillota</taxon>
        <taxon>Negativicutes</taxon>
        <taxon>Selenomonadales</taxon>
        <taxon>Selenomonadaceae</taxon>
        <taxon>Selenomonas</taxon>
    </lineage>
</organism>
<protein>
    <submittedName>
        <fullName evidence="1">Uncharacterized protein</fullName>
    </submittedName>
</protein>
<accession>A0A1I0YBX7</accession>
<sequence>MADTYFEVRNKDNVFQFSDNTRLLHIVEKKEFVAEMEKGEIYGVEIPEGIAGVSYWTREGTLYISPECTRDGKKIQYVTSSMESPIRAYFWSEDYFPEMEHGAGLELRDGKGNIVFNNRGYLGSFKESLYTGVTTFQKYVSTENSKQLLTGYSDVYYAPGFPMLYLALAVRFWGTYNEYDVSYSSDKKWFHREVSKNCSIHGYRFGGVDGKPANTGNKEYEWAKFPNRGEFGNRPMERYLYSEFKYIEYRYWKGDDYYTKDDWKKLFGDAKPEKITVYGRTLPAGIHIKIDKKWDCITTPSASLMCPMNIWLPSLVGPEKDKNCCYAVGYEFTNLDGKRHIRLAQEFEILRLTKLKGAGSLEHLNKVIASGSEKGGWNENCSKEEIDQFVVGKEYDYTYYYEGIGKVLQWHENGELIAECCYVANPNMPVWSWNNYLGGRKKEEGGNWTITDGIACDLSMCHIVDIV</sequence>
<gene>
    <name evidence="1" type="ORF">SAMN05216587_111106</name>
</gene>
<dbReference type="RefSeq" id="WP_074816862.1">
    <property type="nucleotide sequence ID" value="NZ_FOJX01000011.1"/>
</dbReference>
<evidence type="ECO:0000313" key="2">
    <source>
        <dbReference type="Proteomes" id="UP000183843"/>
    </source>
</evidence>
<dbReference type="Proteomes" id="UP000183843">
    <property type="component" value="Unassembled WGS sequence"/>
</dbReference>